<reference evidence="6" key="1">
    <citation type="submission" date="2023-03" db="UniProtKB">
        <authorList>
            <consortium name="EnsemblPlants"/>
        </authorList>
    </citation>
    <scope>IDENTIFICATION</scope>
</reference>
<dbReference type="InterPro" id="IPR055477">
    <property type="entry name" value="DUF7049"/>
</dbReference>
<sequence>MEIVFSFNQDARASLHSIMQSVRSSYVCLWSYLPHPSNCLMNLHGLFREDEDDDQKKQPSSSLGSCQRRLFNDYTQLIFNLENNLSLVPGHAFKNNISFLEVQESVLLTHSSSQIQTQFYAAAGIKVKMVEEMKQTNGILFPAWDEVSSIIMASSSKLPPNIPSSLSPKSPSIEETPEIPSLLFYNDLSTIPLLPLPPGSSLSGGSRGSAFEEYNVKKPAVEVAMADENRKRESLMKKGLVFYRKFKKRRIEERIIIEAAKRPASAQLIHMIAERRRREKLNESFLALRSILPPQTKKDKASVLATTREYLTKLKAQVSELSHRNHILLQAQDLHIATHHQSTTPTSSLNEPFTVKVSYAPPSPGSTDEIVIDLEIIVRGDMGPLMTDIAIRVLQFLKTIVNVRVVLSFHANHTTSPSPLTRLGFRFSLQGGEWDESAFLEAVRRIVSDLLHVGTHISYSWATLLHHAPS</sequence>
<dbReference type="Gramene" id="MELO3C004627.2.1">
    <property type="protein sequence ID" value="MELO3C004627.2.1"/>
    <property type="gene ID" value="MELO3C004627.2"/>
</dbReference>
<accession>A0A9I9CJS6</accession>
<dbReference type="SMART" id="SM00353">
    <property type="entry name" value="HLH"/>
    <property type="match status" value="1"/>
</dbReference>
<evidence type="ECO:0000256" key="3">
    <source>
        <dbReference type="ARBA" id="ARBA00023163"/>
    </source>
</evidence>
<dbReference type="EnsemblPlants" id="MELO3C004627.2.1">
    <property type="protein sequence ID" value="MELO3C004627.2.1"/>
    <property type="gene ID" value="MELO3C004627.2"/>
</dbReference>
<dbReference type="InterPro" id="IPR036638">
    <property type="entry name" value="HLH_DNA-bd_sf"/>
</dbReference>
<evidence type="ECO:0000256" key="2">
    <source>
        <dbReference type="ARBA" id="ARBA00023015"/>
    </source>
</evidence>
<dbReference type="Pfam" id="PF23132">
    <property type="entry name" value="DUF7049"/>
    <property type="match status" value="1"/>
</dbReference>
<protein>
    <recommendedName>
        <fullName evidence="5">BHLH domain-containing protein</fullName>
    </recommendedName>
</protein>
<dbReference type="InterPro" id="IPR011598">
    <property type="entry name" value="bHLH_dom"/>
</dbReference>
<organism evidence="6">
    <name type="scientific">Cucumis melo</name>
    <name type="common">Muskmelon</name>
    <dbReference type="NCBI Taxonomy" id="3656"/>
    <lineage>
        <taxon>Eukaryota</taxon>
        <taxon>Viridiplantae</taxon>
        <taxon>Streptophyta</taxon>
        <taxon>Embryophyta</taxon>
        <taxon>Tracheophyta</taxon>
        <taxon>Spermatophyta</taxon>
        <taxon>Magnoliopsida</taxon>
        <taxon>eudicotyledons</taxon>
        <taxon>Gunneridae</taxon>
        <taxon>Pentapetalae</taxon>
        <taxon>rosids</taxon>
        <taxon>fabids</taxon>
        <taxon>Cucurbitales</taxon>
        <taxon>Cucurbitaceae</taxon>
        <taxon>Benincaseae</taxon>
        <taxon>Cucumis</taxon>
    </lineage>
</organism>
<dbReference type="SUPFAM" id="SSF47459">
    <property type="entry name" value="HLH, helix-loop-helix DNA-binding domain"/>
    <property type="match status" value="1"/>
</dbReference>
<dbReference type="Pfam" id="PF23133">
    <property type="entry name" value="DUF7050"/>
    <property type="match status" value="1"/>
</dbReference>
<dbReference type="PANTHER" id="PTHR46665:SF1">
    <property type="entry name" value="SPERMATOGENESIS- AND OOGENESIS-SPECIFIC BASIC HELIX-LOOP-HELIX-CONTAINING PROTEIN 1"/>
    <property type="match status" value="1"/>
</dbReference>
<comment type="subcellular location">
    <subcellularLocation>
        <location evidence="1">Nucleus</location>
    </subcellularLocation>
</comment>
<keyword evidence="3" id="KW-0804">Transcription</keyword>
<dbReference type="GO" id="GO:0046983">
    <property type="term" value="F:protein dimerization activity"/>
    <property type="evidence" value="ECO:0007669"/>
    <property type="project" value="InterPro"/>
</dbReference>
<dbReference type="InterPro" id="IPR055478">
    <property type="entry name" value="DUF7050"/>
</dbReference>
<dbReference type="PROSITE" id="PS50888">
    <property type="entry name" value="BHLH"/>
    <property type="match status" value="1"/>
</dbReference>
<keyword evidence="4" id="KW-0539">Nucleus</keyword>
<dbReference type="InterPro" id="IPR044658">
    <property type="entry name" value="bHLH92/bHLH041-like"/>
</dbReference>
<evidence type="ECO:0000256" key="4">
    <source>
        <dbReference type="ARBA" id="ARBA00023242"/>
    </source>
</evidence>
<name>A0A9I9CJS6_CUCME</name>
<dbReference type="AlphaFoldDB" id="A0A9I9CJS6"/>
<proteinExistence type="predicted"/>
<evidence type="ECO:0000259" key="5">
    <source>
        <dbReference type="PROSITE" id="PS50888"/>
    </source>
</evidence>
<dbReference type="PANTHER" id="PTHR46665">
    <property type="entry name" value="TRANSCRIPTION FACTOR BHLH041-RELATED-RELATED"/>
    <property type="match status" value="1"/>
</dbReference>
<evidence type="ECO:0000313" key="6">
    <source>
        <dbReference type="EnsemblPlants" id="MELO3C004627.2.1"/>
    </source>
</evidence>
<feature type="domain" description="BHLH" evidence="5">
    <location>
        <begin position="265"/>
        <end position="314"/>
    </location>
</feature>
<dbReference type="GO" id="GO:0005634">
    <property type="term" value="C:nucleus"/>
    <property type="evidence" value="ECO:0007669"/>
    <property type="project" value="UniProtKB-SubCell"/>
</dbReference>
<keyword evidence="2" id="KW-0805">Transcription regulation</keyword>
<evidence type="ECO:0000256" key="1">
    <source>
        <dbReference type="ARBA" id="ARBA00004123"/>
    </source>
</evidence>
<dbReference type="Gene3D" id="4.10.280.10">
    <property type="entry name" value="Helix-loop-helix DNA-binding domain"/>
    <property type="match status" value="1"/>
</dbReference>
<dbReference type="Pfam" id="PF00010">
    <property type="entry name" value="HLH"/>
    <property type="match status" value="1"/>
</dbReference>